<reference evidence="8 9" key="1">
    <citation type="journal article" date="2021" name="Elife">
        <title>Chloroplast acquisition without the gene transfer in kleptoplastic sea slugs, Plakobranchus ocellatus.</title>
        <authorList>
            <person name="Maeda T."/>
            <person name="Takahashi S."/>
            <person name="Yoshida T."/>
            <person name="Shimamura S."/>
            <person name="Takaki Y."/>
            <person name="Nagai Y."/>
            <person name="Toyoda A."/>
            <person name="Suzuki Y."/>
            <person name="Arimoto A."/>
            <person name="Ishii H."/>
            <person name="Satoh N."/>
            <person name="Nishiyama T."/>
            <person name="Hasebe M."/>
            <person name="Maruyama T."/>
            <person name="Minagawa J."/>
            <person name="Obokata J."/>
            <person name="Shigenobu S."/>
        </authorList>
    </citation>
    <scope>NUCLEOTIDE SEQUENCE [LARGE SCALE GENOMIC DNA]</scope>
</reference>
<feature type="region of interest" description="Disordered" evidence="7">
    <location>
        <begin position="1000"/>
        <end position="1050"/>
    </location>
</feature>
<dbReference type="InterPro" id="IPR000091">
    <property type="entry name" value="Huntingtin"/>
</dbReference>
<protein>
    <submittedName>
        <fullName evidence="8">Huntingtin</fullName>
    </submittedName>
</protein>
<comment type="subcellular location">
    <subcellularLocation>
        <location evidence="3">Cytoplasm</location>
    </subcellularLocation>
    <subcellularLocation>
        <location evidence="2">Nucleus</location>
    </subcellularLocation>
</comment>
<evidence type="ECO:0000256" key="1">
    <source>
        <dbReference type="ARBA" id="ARBA00002907"/>
    </source>
</evidence>
<dbReference type="PANTHER" id="PTHR10170:SF10">
    <property type="entry name" value="HUNTINGTIN"/>
    <property type="match status" value="1"/>
</dbReference>
<dbReference type="GO" id="GO:0005634">
    <property type="term" value="C:nucleus"/>
    <property type="evidence" value="ECO:0007669"/>
    <property type="project" value="UniProtKB-SubCell"/>
</dbReference>
<keyword evidence="6" id="KW-0539">Nucleus</keyword>
<dbReference type="Pfam" id="PF20926">
    <property type="entry name" value="Htt_N-HEAT_1"/>
    <property type="match status" value="1"/>
</dbReference>
<dbReference type="PRINTS" id="PR00375">
    <property type="entry name" value="HUNTINGTIN"/>
</dbReference>
<dbReference type="Proteomes" id="UP000762676">
    <property type="component" value="Unassembled WGS sequence"/>
</dbReference>
<sequence length="1562" mass="172301">MATIEKLIKAFEGLRVFQPNAQIAEDPKKKDQNTPTKKDKILHCNVVADCMCAANMRNIADFPKFLGIAMEAFLMLCNDPESDVRMVADECLNRTIKVLLETNLGRLQVELYKELKKNGSSRSLRAALWRFADMCHLIRPQKCRPYIVNLLPCIARICRREEETVQETLSTAMPKICSALMPFANDTEVKALLKSFLPNLHSTSAVCRRMSASGLALICQHSRAPVSFFNYLVGVLLEMILPVDDDHDVSVLLGVILCLRHIIPHLAEAVNRDQGLKDSFGCRESESEQAIGDEQIIKILQALLHYSGHNDHNVVTASLESLQQLLRTPPPSLRSQLLTRGGIPRSLIFRQDSRNEEQARAASVVDLVNMSDDTGLIEEVEAGEKTAARSVGSAGSDTSAYVSSFDSASSGRSEDTVVEEAAGSEGPWKDDTIVMTDGTEYSGLEIGDLNDDKSEMSATSGLSHSDSIDTLPSLHSASPRQQSLPQQMPGHDMNGNPQIVPEPEDWSQPPPSPTLNINEPVDQIPIEQDSLKEDEIPLLFHLRLLSKRFLLTGVTDGLVPDKQVRVSLKSLALGCVGCTLALCPRLFLFKLCPQASGEGNDQNLQDITLYASHSDQQLKAQTALIIGNFIKAALVEGRGDFHSWIMEYLPKGQTVMSLESLLKIMIDILEDESAVAVRAALTGLQLCLGNLLEGCNGCQALELLFDLLHVKANPYWLVKKLSLQEHCLRDILLHLLGDEDGRVRTAAALAICRVVPKMHFASDSPQQDPVVSVAADQTQALLSPIMQPLVGGKQLPPLVQGLMPPYLFDILEEVRPATESALSRVVQMLLQALLVSQTRYMTSGCCLALRHLSEQYLVTQYASSWGCGPATCISPKENKDKPGIRRPPSRSLSASSMEELTSTAGGGPLPIVLSLMLSSQAGLELTTHQDLLQLAGNMVAGAAYKNLRPCEETCKKSGLGDDGNWAAVSDRLLVPMIEQLFTHTARLLCACTHAIEETVPGPPQTKPILPSLPNASTLSPVRRKMKADKDSGSPAPGGSPDIKGDSKEAEKEKNKKEGLGVFYSIPQYMKLFDIFRGSYSNFKTSLDLTSSDKFCTTLKAVLTVLSQLLEIATLYDIGKVTEEFLGYLKVTMSLEPTWTVLCVQQLLKALFGTNLASQWDPNSQSTTSLLGELSSHVAVGSTPGIYYHCLNKPYSQLAHCLVGAACRATLPVDEAHGSLLWLKQRVDKKLPAILKPSSQIDKSVIGSYIRLFEPLVIKALKQYTVTSNLDLQCQVLALLAQLIQLRVNYCLLDSDQIFIGFILKQFEFIEEGQIRNSEVLVPYIFQFLVMLSYEKFHSKSIIDMPRIIHRCDGIMASGLQPTTHAIPALKPVVYDLFLLRGTVKSEVGKDLETQREVVVSMLLRLVQYHQALDMFVLVLQQCHRESEERWKRLSRQVMDVVLPAMSKQQINVDNQEGLDTLHRLFESVSPSVFRPVDFLLKTLLGPPHNVNNAVGLQKWMCLVLTIVRVLISQSKEEVILARLSELQLHVCLIRGEGHLDLGTSSSVVELLRNLAPEETLAW</sequence>
<keyword evidence="9" id="KW-1185">Reference proteome</keyword>
<gene>
    <name evidence="8" type="ORF">ElyMa_004278900</name>
</gene>
<dbReference type="Pfam" id="PF12372">
    <property type="entry name" value="Htt_N-HEAT"/>
    <property type="match status" value="1"/>
</dbReference>
<dbReference type="SUPFAM" id="SSF48371">
    <property type="entry name" value="ARM repeat"/>
    <property type="match status" value="1"/>
</dbReference>
<organism evidence="8 9">
    <name type="scientific">Elysia marginata</name>
    <dbReference type="NCBI Taxonomy" id="1093978"/>
    <lineage>
        <taxon>Eukaryota</taxon>
        <taxon>Metazoa</taxon>
        <taxon>Spiralia</taxon>
        <taxon>Lophotrochozoa</taxon>
        <taxon>Mollusca</taxon>
        <taxon>Gastropoda</taxon>
        <taxon>Heterobranchia</taxon>
        <taxon>Euthyneura</taxon>
        <taxon>Panpulmonata</taxon>
        <taxon>Sacoglossa</taxon>
        <taxon>Placobranchoidea</taxon>
        <taxon>Plakobranchidae</taxon>
        <taxon>Elysia</taxon>
    </lineage>
</organism>
<proteinExistence type="inferred from homology"/>
<keyword evidence="5" id="KW-0963">Cytoplasm</keyword>
<dbReference type="InterPro" id="IPR011989">
    <property type="entry name" value="ARM-like"/>
</dbReference>
<evidence type="ECO:0000256" key="6">
    <source>
        <dbReference type="ARBA" id="ARBA00023242"/>
    </source>
</evidence>
<dbReference type="InterPro" id="IPR016024">
    <property type="entry name" value="ARM-type_fold"/>
</dbReference>
<feature type="region of interest" description="Disordered" evidence="7">
    <location>
        <begin position="876"/>
        <end position="902"/>
    </location>
</feature>
<dbReference type="PANTHER" id="PTHR10170">
    <property type="entry name" value="HUNTINGTON DISEASE PROTEIN"/>
    <property type="match status" value="1"/>
</dbReference>
<evidence type="ECO:0000313" key="8">
    <source>
        <dbReference type="EMBL" id="GFR89453.1"/>
    </source>
</evidence>
<evidence type="ECO:0000256" key="7">
    <source>
        <dbReference type="SAM" id="MobiDB-lite"/>
    </source>
</evidence>
<name>A0AAV4GUA9_9GAST</name>
<dbReference type="InterPro" id="IPR028426">
    <property type="entry name" value="Huntingtin_fam"/>
</dbReference>
<evidence type="ECO:0000256" key="3">
    <source>
        <dbReference type="ARBA" id="ARBA00004496"/>
    </source>
</evidence>
<comment type="caution">
    <text evidence="8">The sequence shown here is derived from an EMBL/GenBank/DDBJ whole genome shotgun (WGS) entry which is preliminary data.</text>
</comment>
<evidence type="ECO:0000313" key="9">
    <source>
        <dbReference type="Proteomes" id="UP000762676"/>
    </source>
</evidence>
<evidence type="ECO:0000256" key="5">
    <source>
        <dbReference type="ARBA" id="ARBA00022490"/>
    </source>
</evidence>
<feature type="region of interest" description="Disordered" evidence="7">
    <location>
        <begin position="404"/>
        <end position="518"/>
    </location>
</feature>
<accession>A0AAV4GUA9</accession>
<dbReference type="InterPro" id="IPR024613">
    <property type="entry name" value="Huntingtin_N_HEAT_rpt-2"/>
</dbReference>
<dbReference type="Gene3D" id="1.25.10.10">
    <property type="entry name" value="Leucine-rich Repeat Variant"/>
    <property type="match status" value="2"/>
</dbReference>
<dbReference type="InterPro" id="IPR048411">
    <property type="entry name" value="Htt_N_HEAT_rpt-1"/>
</dbReference>
<dbReference type="EMBL" id="BMAT01008629">
    <property type="protein sequence ID" value="GFR89453.1"/>
    <property type="molecule type" value="Genomic_DNA"/>
</dbReference>
<comment type="function">
    <text evidence="1">May play a role in microtubule-mediated transport or vesicle function.</text>
</comment>
<dbReference type="GO" id="GO:0005737">
    <property type="term" value="C:cytoplasm"/>
    <property type="evidence" value="ECO:0007669"/>
    <property type="project" value="UniProtKB-SubCell"/>
</dbReference>
<comment type="similarity">
    <text evidence="4">Belongs to the huntingtin family.</text>
</comment>
<feature type="compositionally biased region" description="Polar residues" evidence="7">
    <location>
        <begin position="456"/>
        <end position="486"/>
    </location>
</feature>
<evidence type="ECO:0000256" key="4">
    <source>
        <dbReference type="ARBA" id="ARBA00007153"/>
    </source>
</evidence>
<evidence type="ECO:0000256" key="2">
    <source>
        <dbReference type="ARBA" id="ARBA00004123"/>
    </source>
</evidence>